<sequence>MDRTTTAEAEPSFTQPIRQIVLMLIVGGLVIAGAWVVWARVADVFLANIWLNGFIGCVFVLGVLACFWQVWQLMQSVLWIEQVARRTDQSLVAPRLLAPLAALLRSRGARMQISATSARSILDSVGTRIDEARDITRYIVNLLIFLGLLGTFYGLATTVPAVVDTIRNLAPQEGETGLQVFDKLMGGLEAQLGGMGTAFSSSLLGLAGSLVVGLLELFAGHGQNRFYRELEEWLSSITRFGFIAGDAEGAAEGAGAGDSGAMVAVLDRMARQMEGLQALQSGAEAGRARLEERLDVLAQALLQFSDSNAVGTGHMEQLVALAAERGAAQDRLAGAQEDLAARLAKLAEEGGTDAESRMRLRSIDVQLLRILEELSAGRQESVTDLRGDIAALTTAVRQLTRSAAPRA</sequence>
<feature type="transmembrane region" description="Helical" evidence="1">
    <location>
        <begin position="20"/>
        <end position="38"/>
    </location>
</feature>
<keyword evidence="1" id="KW-1133">Transmembrane helix</keyword>
<evidence type="ECO:0000313" key="3">
    <source>
        <dbReference type="Proteomes" id="UP000648908"/>
    </source>
</evidence>
<comment type="caution">
    <text evidence="2">The sequence shown here is derived from an EMBL/GenBank/DDBJ whole genome shotgun (WGS) entry which is preliminary data.</text>
</comment>
<evidence type="ECO:0000256" key="1">
    <source>
        <dbReference type="SAM" id="Phobius"/>
    </source>
</evidence>
<keyword evidence="1" id="KW-0812">Transmembrane</keyword>
<organism evidence="2 3">
    <name type="scientific">Szabonella alba</name>
    <dbReference type="NCBI Taxonomy" id="2804194"/>
    <lineage>
        <taxon>Bacteria</taxon>
        <taxon>Pseudomonadati</taxon>
        <taxon>Pseudomonadota</taxon>
        <taxon>Alphaproteobacteria</taxon>
        <taxon>Rhodobacterales</taxon>
        <taxon>Paracoccaceae</taxon>
        <taxon>Szabonella</taxon>
    </lineage>
</organism>
<protein>
    <submittedName>
        <fullName evidence="2">Biopolymer transporter ExbB</fullName>
    </submittedName>
</protein>
<feature type="transmembrane region" description="Helical" evidence="1">
    <location>
        <begin position="50"/>
        <end position="71"/>
    </location>
</feature>
<reference evidence="2" key="1">
    <citation type="submission" date="2021-01" db="EMBL/GenBank/DDBJ databases">
        <title>Tabrizicola alba sp. nov. a motile alkaliphilic bacterium isolated from a soda lake.</title>
        <authorList>
            <person name="Szuroczki S."/>
            <person name="Abbaszade G."/>
            <person name="Schumann P."/>
            <person name="Toth E."/>
        </authorList>
    </citation>
    <scope>NUCLEOTIDE SEQUENCE</scope>
    <source>
        <strain evidence="2">DMG-N-6</strain>
    </source>
</reference>
<dbReference type="Proteomes" id="UP000648908">
    <property type="component" value="Unassembled WGS sequence"/>
</dbReference>
<name>A0A8K0Y026_9RHOB</name>
<dbReference type="AlphaFoldDB" id="A0A8K0Y026"/>
<dbReference type="EMBL" id="JAESVN010000001">
    <property type="protein sequence ID" value="MBL4916397.1"/>
    <property type="molecule type" value="Genomic_DNA"/>
</dbReference>
<keyword evidence="3" id="KW-1185">Reference proteome</keyword>
<evidence type="ECO:0000313" key="2">
    <source>
        <dbReference type="EMBL" id="MBL4916397.1"/>
    </source>
</evidence>
<gene>
    <name evidence="2" type="ORF">JL811_04110</name>
</gene>
<accession>A0A8K0Y026</accession>
<proteinExistence type="predicted"/>
<keyword evidence="1" id="KW-0472">Membrane</keyword>
<dbReference type="RefSeq" id="WP_202687056.1">
    <property type="nucleotide sequence ID" value="NZ_JAESVN010000001.1"/>
</dbReference>
<feature type="transmembrane region" description="Helical" evidence="1">
    <location>
        <begin position="198"/>
        <end position="219"/>
    </location>
</feature>
<feature type="transmembrane region" description="Helical" evidence="1">
    <location>
        <begin position="138"/>
        <end position="156"/>
    </location>
</feature>